<evidence type="ECO:0000256" key="2">
    <source>
        <dbReference type="ARBA" id="ARBA00005551"/>
    </source>
</evidence>
<feature type="transmembrane region" description="Helical" evidence="7">
    <location>
        <begin position="150"/>
        <end position="172"/>
    </location>
</feature>
<accession>A0A7I9ZK53</accession>
<dbReference type="PANTHER" id="PTHR42751">
    <property type="entry name" value="SODIUM/HYDROGEN EXCHANGER FAMILY/TRKA DOMAIN PROTEIN"/>
    <property type="match status" value="1"/>
</dbReference>
<comment type="caution">
    <text evidence="9">The sequence shown here is derived from an EMBL/GenBank/DDBJ whole genome shotgun (WGS) entry which is preliminary data.</text>
</comment>
<feature type="transmembrane region" description="Helical" evidence="7">
    <location>
        <begin position="334"/>
        <end position="351"/>
    </location>
</feature>
<gene>
    <name evidence="9" type="ORF">MHIP_18680</name>
</gene>
<keyword evidence="10" id="KW-1185">Reference proteome</keyword>
<reference evidence="9 10" key="1">
    <citation type="journal article" date="2019" name="Emerg. Microbes Infect.">
        <title>Comprehensive subspecies identification of 175 nontuberculous mycobacteria species based on 7547 genomic profiles.</title>
        <authorList>
            <person name="Matsumoto Y."/>
            <person name="Kinjo T."/>
            <person name="Motooka D."/>
            <person name="Nabeya D."/>
            <person name="Jung N."/>
            <person name="Uechi K."/>
            <person name="Horii T."/>
            <person name="Iida T."/>
            <person name="Fujita J."/>
            <person name="Nakamura S."/>
        </authorList>
    </citation>
    <scope>NUCLEOTIDE SEQUENCE [LARGE SCALE GENOMIC DNA]</scope>
    <source>
        <strain evidence="9 10">JCM 30996</strain>
    </source>
</reference>
<feature type="transmembrane region" description="Helical" evidence="7">
    <location>
        <begin position="7"/>
        <end position="25"/>
    </location>
</feature>
<dbReference type="GO" id="GO:0015297">
    <property type="term" value="F:antiporter activity"/>
    <property type="evidence" value="ECO:0007669"/>
    <property type="project" value="InterPro"/>
</dbReference>
<protein>
    <submittedName>
        <fullName evidence="9">Potassium transporter</fullName>
    </submittedName>
</protein>
<evidence type="ECO:0000256" key="7">
    <source>
        <dbReference type="SAM" id="Phobius"/>
    </source>
</evidence>
<keyword evidence="4 7" id="KW-0812">Transmembrane</keyword>
<dbReference type="Pfam" id="PF00999">
    <property type="entry name" value="Na_H_Exchanger"/>
    <property type="match status" value="1"/>
</dbReference>
<keyword evidence="6 7" id="KW-0472">Membrane</keyword>
<evidence type="ECO:0000256" key="6">
    <source>
        <dbReference type="ARBA" id="ARBA00023136"/>
    </source>
</evidence>
<feature type="transmembrane region" description="Helical" evidence="7">
    <location>
        <begin position="91"/>
        <end position="112"/>
    </location>
</feature>
<dbReference type="Gene3D" id="1.20.1530.20">
    <property type="match status" value="1"/>
</dbReference>
<keyword evidence="3" id="KW-0813">Transport</keyword>
<evidence type="ECO:0000313" key="10">
    <source>
        <dbReference type="Proteomes" id="UP000465304"/>
    </source>
</evidence>
<dbReference type="EMBL" id="BLLB01000002">
    <property type="protein sequence ID" value="GFH01385.1"/>
    <property type="molecule type" value="Genomic_DNA"/>
</dbReference>
<dbReference type="AlphaFoldDB" id="A0A7I9ZK53"/>
<evidence type="ECO:0000256" key="4">
    <source>
        <dbReference type="ARBA" id="ARBA00022692"/>
    </source>
</evidence>
<dbReference type="InterPro" id="IPR006153">
    <property type="entry name" value="Cation/H_exchanger_TM"/>
</dbReference>
<dbReference type="Proteomes" id="UP000465304">
    <property type="component" value="Unassembled WGS sequence"/>
</dbReference>
<feature type="domain" description="Cation/H+ exchanger transmembrane" evidence="8">
    <location>
        <begin position="17"/>
        <end position="360"/>
    </location>
</feature>
<dbReference type="InterPro" id="IPR038770">
    <property type="entry name" value="Na+/solute_symporter_sf"/>
</dbReference>
<feature type="transmembrane region" description="Helical" evidence="7">
    <location>
        <begin position="217"/>
        <end position="233"/>
    </location>
</feature>
<dbReference type="GO" id="GO:0016020">
    <property type="term" value="C:membrane"/>
    <property type="evidence" value="ECO:0007669"/>
    <property type="project" value="UniProtKB-SubCell"/>
</dbReference>
<dbReference type="PANTHER" id="PTHR42751:SF6">
    <property type="entry name" value="CONSERVED INTEGRAL MEMBRANE TRANSPORT PROTEIN-RELATED"/>
    <property type="match status" value="1"/>
</dbReference>
<feature type="transmembrane region" description="Helical" evidence="7">
    <location>
        <begin position="357"/>
        <end position="377"/>
    </location>
</feature>
<keyword evidence="5 7" id="KW-1133">Transmembrane helix</keyword>
<evidence type="ECO:0000259" key="8">
    <source>
        <dbReference type="Pfam" id="PF00999"/>
    </source>
</evidence>
<dbReference type="RefSeq" id="WP_163888196.1">
    <property type="nucleotide sequence ID" value="NZ_BLLB01000002.1"/>
</dbReference>
<proteinExistence type="inferred from homology"/>
<organism evidence="9 10">
    <name type="scientific">Mycolicibacterium hippocampi</name>
    <dbReference type="NCBI Taxonomy" id="659824"/>
    <lineage>
        <taxon>Bacteria</taxon>
        <taxon>Bacillati</taxon>
        <taxon>Actinomycetota</taxon>
        <taxon>Actinomycetes</taxon>
        <taxon>Mycobacteriales</taxon>
        <taxon>Mycobacteriaceae</taxon>
        <taxon>Mycolicibacterium</taxon>
    </lineage>
</organism>
<comment type="similarity">
    <text evidence="2">Belongs to the monovalent cation:proton antiporter 2 (CPA2) transporter (TC 2.A.37) family.</text>
</comment>
<sequence>MHGSVAFLVEIGLLLVVLTVLGALARRVSLSPIPLYLLAGLALHDGGLPLDDSVVEFIQTGATVGVVLLLLTLGLEFSVSEFAASLRKHLPSAWVDLAFNATPGAIAGWLLGFDFVGILAMAGITYISSSGVVSRLLTDLRRLGNRETPAVLAVLVLEDFAMAAYLPLLAVLAAGGEWWQAVVGMAIAMVALALAFLGSYRWGHVVARLMAPPDSELLLLRVLGVALVVAGLAEYVHVSAAVGAFLVGLTLTGESAERAREVLSPLRDLFAAIFFVAIGLEVVPASMIPMLPAAVLLAVVTAATKVASGMYAARREGVARRAQWRAGTALIVRGEFSLVIIALVGASIPMIESIAMPYVFVLAFIGPVATLIAGRAAPARISPRVRRIARSRIDSG</sequence>
<comment type="subcellular location">
    <subcellularLocation>
        <location evidence="1">Membrane</location>
        <topology evidence="1">Multi-pass membrane protein</topology>
    </subcellularLocation>
</comment>
<feature type="transmembrane region" description="Helical" evidence="7">
    <location>
        <begin position="118"/>
        <end position="138"/>
    </location>
</feature>
<feature type="transmembrane region" description="Helical" evidence="7">
    <location>
        <begin position="57"/>
        <end position="79"/>
    </location>
</feature>
<name>A0A7I9ZK53_9MYCO</name>
<evidence type="ECO:0000313" key="9">
    <source>
        <dbReference type="EMBL" id="GFH01385.1"/>
    </source>
</evidence>
<dbReference type="GO" id="GO:1902600">
    <property type="term" value="P:proton transmembrane transport"/>
    <property type="evidence" value="ECO:0007669"/>
    <property type="project" value="InterPro"/>
</dbReference>
<evidence type="ECO:0000256" key="3">
    <source>
        <dbReference type="ARBA" id="ARBA00022448"/>
    </source>
</evidence>
<evidence type="ECO:0000256" key="5">
    <source>
        <dbReference type="ARBA" id="ARBA00022989"/>
    </source>
</evidence>
<evidence type="ECO:0000256" key="1">
    <source>
        <dbReference type="ARBA" id="ARBA00004141"/>
    </source>
</evidence>
<feature type="transmembrane region" description="Helical" evidence="7">
    <location>
        <begin position="178"/>
        <end position="197"/>
    </location>
</feature>
<feature type="transmembrane region" description="Helical" evidence="7">
    <location>
        <begin position="294"/>
        <end position="313"/>
    </location>
</feature>